<dbReference type="Gene3D" id="3.20.20.70">
    <property type="entry name" value="Aldolase class I"/>
    <property type="match status" value="1"/>
</dbReference>
<evidence type="ECO:0000313" key="3">
    <source>
        <dbReference type="Proteomes" id="UP000806542"/>
    </source>
</evidence>
<evidence type="ECO:0000313" key="2">
    <source>
        <dbReference type="EMBL" id="MBE5040680.1"/>
    </source>
</evidence>
<dbReference type="PANTHER" id="PTHR31268:SF32">
    <property type="entry name" value="GALACTINOL--SUCROSE GALACTOSYLTRANSFERASE 2-RELATED"/>
    <property type="match status" value="1"/>
</dbReference>
<dbReference type="Proteomes" id="UP000806542">
    <property type="component" value="Unassembled WGS sequence"/>
</dbReference>
<dbReference type="Pfam" id="PF05691">
    <property type="entry name" value="Raffinose_syn"/>
    <property type="match status" value="1"/>
</dbReference>
<accession>A0A9D5M1P8</accession>
<dbReference type="InterPro" id="IPR013785">
    <property type="entry name" value="Aldolase_TIM"/>
</dbReference>
<keyword evidence="1" id="KW-0119">Carbohydrate metabolism</keyword>
<dbReference type="RefSeq" id="WP_226393234.1">
    <property type="nucleotide sequence ID" value="NZ_JADCKB010000020.1"/>
</dbReference>
<proteinExistence type="predicted"/>
<organism evidence="2 3">
    <name type="scientific">Ructibacterium gallinarum</name>
    <dbReference type="NCBI Taxonomy" id="2779355"/>
    <lineage>
        <taxon>Bacteria</taxon>
        <taxon>Bacillati</taxon>
        <taxon>Bacillota</taxon>
        <taxon>Clostridia</taxon>
        <taxon>Eubacteriales</taxon>
        <taxon>Oscillospiraceae</taxon>
        <taxon>Ructibacterium</taxon>
    </lineage>
</organism>
<keyword evidence="3" id="KW-1185">Reference proteome</keyword>
<evidence type="ECO:0000256" key="1">
    <source>
        <dbReference type="ARBA" id="ARBA00023277"/>
    </source>
</evidence>
<reference evidence="2" key="1">
    <citation type="submission" date="2020-10" db="EMBL/GenBank/DDBJ databases">
        <title>ChiBAC.</title>
        <authorList>
            <person name="Zenner C."/>
            <person name="Hitch T.C.A."/>
            <person name="Clavel T."/>
        </authorList>
    </citation>
    <scope>NUCLEOTIDE SEQUENCE</scope>
    <source>
        <strain evidence="2">DSM 107454</strain>
    </source>
</reference>
<dbReference type="AlphaFoldDB" id="A0A9D5M1P8"/>
<sequence>MNRVNILSRLFDFKVVTNTCDGRSAENKIDLYEGKYGNVSAVFVSGMAERAGDLSENGSFDPDNGIVIKLHAKAAQEGYVSVYKYGEFWNEPYFGNNLSDVPDETQLLIIKKSDNKYIVLLPVCGEHFKCVFVGGDQDGELSARVFCWKKNVYVCDDLAFVCAEGENPYVLVKSCVDTALKAMQSPVNTIENRNYPDIFEYLGWCTWDSMQIRVSEDGIIEKCDELKEKSVPVKWAIIDDMWAHVKDFYDREYDDDTGMFDIMHRSALYDFEADPRRFPDGLKECISKIKEYGLKVGMWYPTTGYWRGIDKYGPAYDKLKDYLIETSNGYVVPDWKRNNSYMYYYTVFEFFKKCGADFIKIDNQSMTRRYYYGLETVGRVAREYHGGLEAAAGEFFDGCMINCMGTSSEDMWNRTTSPITRVSGDFLPENKEWFSNHVMQCAYTSILQGQFYYCDWDMWWTDDGQNEKNSLIRAISGGPIYVSDKIGRTRSDVLKPLILNDGRILRCDNVCMPTEDCLVVNALDSGKALKLQNMANGCGIMSVLNVDEKNRAVDAEISGKMVCGFEADEYLAYEYFSREVKVLKERESFKIRLDDNDEYRLYIFIPLKDGYAPIGRVDKFITPKSIEYVCDKKIKLVEDGPYAYYDNGKLNIVE</sequence>
<dbReference type="InterPro" id="IPR008811">
    <property type="entry name" value="Glycosyl_hydrolases_36"/>
</dbReference>
<name>A0A9D5M1P8_9FIRM</name>
<gene>
    <name evidence="2" type="ORF">INF28_09425</name>
</gene>
<dbReference type="InterPro" id="IPR017853">
    <property type="entry name" value="GH"/>
</dbReference>
<dbReference type="SUPFAM" id="SSF51445">
    <property type="entry name" value="(Trans)glycosidases"/>
    <property type="match status" value="1"/>
</dbReference>
<protein>
    <submittedName>
        <fullName evidence="2">Alpha-galactosidase</fullName>
    </submittedName>
</protein>
<dbReference type="EMBL" id="JADCKB010000020">
    <property type="protein sequence ID" value="MBE5040680.1"/>
    <property type="molecule type" value="Genomic_DNA"/>
</dbReference>
<comment type="caution">
    <text evidence="2">The sequence shown here is derived from an EMBL/GenBank/DDBJ whole genome shotgun (WGS) entry which is preliminary data.</text>
</comment>
<dbReference type="PANTHER" id="PTHR31268">
    <property type="match status" value="1"/>
</dbReference>